<dbReference type="Gene3D" id="3.40.50.1390">
    <property type="entry name" value="Resolvase, N-terminal catalytic domain"/>
    <property type="match status" value="1"/>
</dbReference>
<dbReference type="GO" id="GO:0000150">
    <property type="term" value="F:DNA strand exchange activity"/>
    <property type="evidence" value="ECO:0007669"/>
    <property type="project" value="InterPro"/>
</dbReference>
<evidence type="ECO:0000313" key="2">
    <source>
        <dbReference type="EMBL" id="RKT55579.1"/>
    </source>
</evidence>
<protein>
    <submittedName>
        <fullName evidence="2">Resolvase-like protein</fullName>
    </submittedName>
</protein>
<organism evidence="2 3">
    <name type="scientific">Saccharothrix australiensis</name>
    <dbReference type="NCBI Taxonomy" id="2072"/>
    <lineage>
        <taxon>Bacteria</taxon>
        <taxon>Bacillati</taxon>
        <taxon>Actinomycetota</taxon>
        <taxon>Actinomycetes</taxon>
        <taxon>Pseudonocardiales</taxon>
        <taxon>Pseudonocardiaceae</taxon>
        <taxon>Saccharothrix</taxon>
    </lineage>
</organism>
<dbReference type="Pfam" id="PF00239">
    <property type="entry name" value="Resolvase"/>
    <property type="match status" value="1"/>
</dbReference>
<reference evidence="2 3" key="1">
    <citation type="submission" date="2018-10" db="EMBL/GenBank/DDBJ databases">
        <title>Sequencing the genomes of 1000 actinobacteria strains.</title>
        <authorList>
            <person name="Klenk H.-P."/>
        </authorList>
    </citation>
    <scope>NUCLEOTIDE SEQUENCE [LARGE SCALE GENOMIC DNA]</scope>
    <source>
        <strain evidence="2 3">DSM 43800</strain>
    </source>
</reference>
<feature type="domain" description="Resolvase/invertase-type recombinase catalytic" evidence="1">
    <location>
        <begin position="38"/>
        <end position="190"/>
    </location>
</feature>
<dbReference type="InterPro" id="IPR006119">
    <property type="entry name" value="Resolv_N"/>
</dbReference>
<dbReference type="SUPFAM" id="SSF53041">
    <property type="entry name" value="Resolvase-like"/>
    <property type="match status" value="1"/>
</dbReference>
<comment type="caution">
    <text evidence="2">The sequence shown here is derived from an EMBL/GenBank/DDBJ whole genome shotgun (WGS) entry which is preliminary data.</text>
</comment>
<name>A0A495W285_9PSEU</name>
<evidence type="ECO:0000259" key="1">
    <source>
        <dbReference type="SMART" id="SM00857"/>
    </source>
</evidence>
<dbReference type="SMART" id="SM00857">
    <property type="entry name" value="Resolvase"/>
    <property type="match status" value="1"/>
</dbReference>
<accession>A0A495W285</accession>
<sequence length="316" mass="34785">MSWCCPVGTLTDWMGLRVGDQTGGGLDLGLGIVGGLRFAFYGRTSTTEHQDPVTSRAWQLEVAQELVAGHGTMTATFFDAGRSRRDRWRDRPQAAELLAAVRDRDRGFDAIVMGEYERGLAGDQLERLLALFRRHRVQVWLPEAGGPVDLETPEHRALVRMSGAQSLREVVRARHRVMAAMQALTEEAATWADVLPTVIGWSRRARILTRQAHAAVAASSNWSPTPRPHRRCGGCSPSAWPAAALRPWSRSSTSGGRRARPSTILSATRTAPGVGTRPWMVGRIRTRARLLRATGCGCWRLTRGRREWCGGSSPST</sequence>
<dbReference type="AlphaFoldDB" id="A0A495W285"/>
<dbReference type="InterPro" id="IPR036162">
    <property type="entry name" value="Resolvase-like_N_sf"/>
</dbReference>
<keyword evidence="3" id="KW-1185">Reference proteome</keyword>
<dbReference type="GO" id="GO:0003677">
    <property type="term" value="F:DNA binding"/>
    <property type="evidence" value="ECO:0007669"/>
    <property type="project" value="InterPro"/>
</dbReference>
<dbReference type="Proteomes" id="UP000282084">
    <property type="component" value="Unassembled WGS sequence"/>
</dbReference>
<gene>
    <name evidence="2" type="ORF">C8E97_4256</name>
</gene>
<evidence type="ECO:0000313" key="3">
    <source>
        <dbReference type="Proteomes" id="UP000282084"/>
    </source>
</evidence>
<proteinExistence type="predicted"/>
<dbReference type="EMBL" id="RBXO01000001">
    <property type="protein sequence ID" value="RKT55579.1"/>
    <property type="molecule type" value="Genomic_DNA"/>
</dbReference>